<reference evidence="3" key="2">
    <citation type="journal article" date="2021" name="Microbiome">
        <title>Successional dynamics and alternative stable states in a saline activated sludge microbial community over 9 years.</title>
        <authorList>
            <person name="Wang Y."/>
            <person name="Ye J."/>
            <person name="Ju F."/>
            <person name="Liu L."/>
            <person name="Boyd J.A."/>
            <person name="Deng Y."/>
            <person name="Parks D.H."/>
            <person name="Jiang X."/>
            <person name="Yin X."/>
            <person name="Woodcroft B.J."/>
            <person name="Tyson G.W."/>
            <person name="Hugenholtz P."/>
            <person name="Polz M.F."/>
            <person name="Zhang T."/>
        </authorList>
    </citation>
    <scope>NUCLEOTIDE SEQUENCE</scope>
    <source>
        <strain evidence="3">HKST-UBA02</strain>
    </source>
</reference>
<dbReference type="Proteomes" id="UP000739538">
    <property type="component" value="Unassembled WGS sequence"/>
</dbReference>
<gene>
    <name evidence="3" type="ORF">KDA27_07535</name>
</gene>
<feature type="region of interest" description="Disordered" evidence="1">
    <location>
        <begin position="178"/>
        <end position="198"/>
    </location>
</feature>
<evidence type="ECO:0000256" key="1">
    <source>
        <dbReference type="SAM" id="MobiDB-lite"/>
    </source>
</evidence>
<organism evidence="3 4">
    <name type="scientific">Eiseniibacteriota bacterium</name>
    <dbReference type="NCBI Taxonomy" id="2212470"/>
    <lineage>
        <taxon>Bacteria</taxon>
        <taxon>Candidatus Eiseniibacteriota</taxon>
    </lineage>
</organism>
<feature type="region of interest" description="Disordered" evidence="1">
    <location>
        <begin position="234"/>
        <end position="270"/>
    </location>
</feature>
<feature type="signal peptide" evidence="2">
    <location>
        <begin position="1"/>
        <end position="25"/>
    </location>
</feature>
<feature type="chain" id="PRO_5036772323" evidence="2">
    <location>
        <begin position="26"/>
        <end position="270"/>
    </location>
</feature>
<comment type="caution">
    <text evidence="3">The sequence shown here is derived from an EMBL/GenBank/DDBJ whole genome shotgun (WGS) entry which is preliminary data.</text>
</comment>
<feature type="region of interest" description="Disordered" evidence="1">
    <location>
        <begin position="23"/>
        <end position="51"/>
    </location>
</feature>
<feature type="compositionally biased region" description="Acidic residues" evidence="1">
    <location>
        <begin position="258"/>
        <end position="270"/>
    </location>
</feature>
<reference evidence="3" key="1">
    <citation type="submission" date="2020-04" db="EMBL/GenBank/DDBJ databases">
        <authorList>
            <person name="Zhang T."/>
        </authorList>
    </citation>
    <scope>NUCLEOTIDE SEQUENCE</scope>
    <source>
        <strain evidence="3">HKST-UBA02</strain>
    </source>
</reference>
<sequence length="270" mass="28798">MRRRSLTALALVLGIVLVSGSRASAGDESPVTRGERSVATRGDERVEGSSDEPTLVAIDAARRGNEVVCALETLGLPGLLAEDTMARGLPIDLIVDIELTIAGRSDDVRSRHIVRVQPDLWDGDLRLLTSEVELRFADLSALRHGLSSLGPFPCADADVLSGGSRFFLEVSLSVDPTADGGDGSPWGLFDDDETSPDRERSIGLGRLFRFFLGHGGQPTPSTLRGRSGPWTWDAIPLWTRDTGPSPLPDDAGNGDSNSSEEGDAEEGPKR</sequence>
<feature type="compositionally biased region" description="Basic and acidic residues" evidence="1">
    <location>
        <begin position="33"/>
        <end position="48"/>
    </location>
</feature>
<name>A0A956NAX7_UNCEI</name>
<evidence type="ECO:0000256" key="2">
    <source>
        <dbReference type="SAM" id="SignalP"/>
    </source>
</evidence>
<protein>
    <submittedName>
        <fullName evidence="3">Uncharacterized protein</fullName>
    </submittedName>
</protein>
<dbReference type="EMBL" id="JAGQHS010000028">
    <property type="protein sequence ID" value="MCA9755636.1"/>
    <property type="molecule type" value="Genomic_DNA"/>
</dbReference>
<accession>A0A956NAX7</accession>
<keyword evidence="2" id="KW-0732">Signal</keyword>
<evidence type="ECO:0000313" key="3">
    <source>
        <dbReference type="EMBL" id="MCA9755636.1"/>
    </source>
</evidence>
<proteinExistence type="predicted"/>
<evidence type="ECO:0000313" key="4">
    <source>
        <dbReference type="Proteomes" id="UP000739538"/>
    </source>
</evidence>
<dbReference type="AlphaFoldDB" id="A0A956NAX7"/>